<protein>
    <submittedName>
        <fullName evidence="2">Uncharacterized protein</fullName>
    </submittedName>
</protein>
<dbReference type="AlphaFoldDB" id="A0A2H5FNA3"/>
<organism evidence="2 3">
    <name type="scientific">Legionella sainthelensi</name>
    <dbReference type="NCBI Taxonomy" id="28087"/>
    <lineage>
        <taxon>Bacteria</taxon>
        <taxon>Pseudomonadati</taxon>
        <taxon>Pseudomonadota</taxon>
        <taxon>Gammaproteobacteria</taxon>
        <taxon>Legionellales</taxon>
        <taxon>Legionellaceae</taxon>
        <taxon>Legionella</taxon>
    </lineage>
</organism>
<gene>
    <name evidence="2" type="ORF">CAB17_13950</name>
</gene>
<dbReference type="EMBL" id="CP025491">
    <property type="protein sequence ID" value="AUH73026.1"/>
    <property type="molecule type" value="Genomic_DNA"/>
</dbReference>
<reference evidence="2 3" key="1">
    <citation type="submission" date="2017-12" db="EMBL/GenBank/DDBJ databases">
        <title>Legionella sainthelensi LA01-117, whole genome sequence of a clinical isolate from New Zealand.</title>
        <authorList>
            <person name="Cree S.L."/>
            <person name="Slow S."/>
            <person name="Kennedy M.A."/>
            <person name="Murdoch D.R."/>
            <person name="Biggs P.J."/>
            <person name="Anderson T."/>
        </authorList>
    </citation>
    <scope>NUCLEOTIDE SEQUENCE [LARGE SCALE GENOMIC DNA]</scope>
    <source>
        <strain evidence="2 3">LA01-117</strain>
    </source>
</reference>
<proteinExistence type="predicted"/>
<evidence type="ECO:0000256" key="1">
    <source>
        <dbReference type="SAM" id="Phobius"/>
    </source>
</evidence>
<dbReference type="KEGG" id="lsh:CAB17_13950"/>
<feature type="transmembrane region" description="Helical" evidence="1">
    <location>
        <begin position="12"/>
        <end position="33"/>
    </location>
</feature>
<sequence>MAIIIEKYLILALYQLTTLLMLKIIFLFLRSFATSSFLGKFDLIHEPPKSKTYLDRYESITTLK</sequence>
<evidence type="ECO:0000313" key="2">
    <source>
        <dbReference type="EMBL" id="AUH73026.1"/>
    </source>
</evidence>
<name>A0A2H5FNA3_9GAMM</name>
<dbReference type="Proteomes" id="UP000234343">
    <property type="component" value="Chromosome"/>
</dbReference>
<keyword evidence="1" id="KW-0472">Membrane</keyword>
<evidence type="ECO:0000313" key="3">
    <source>
        <dbReference type="Proteomes" id="UP000234343"/>
    </source>
</evidence>
<keyword evidence="1" id="KW-0812">Transmembrane</keyword>
<keyword evidence="1" id="KW-1133">Transmembrane helix</keyword>
<keyword evidence="3" id="KW-1185">Reference proteome</keyword>
<accession>A0A2H5FNA3</accession>